<dbReference type="GO" id="GO:0006520">
    <property type="term" value="P:amino acid metabolic process"/>
    <property type="evidence" value="ECO:0007669"/>
    <property type="project" value="InterPro"/>
</dbReference>
<dbReference type="InterPro" id="IPR027475">
    <property type="entry name" value="Asparaginase/glutaminase_AS2"/>
</dbReference>
<dbReference type="InterPro" id="IPR037222">
    <property type="entry name" value="GatD_N_sf"/>
</dbReference>
<evidence type="ECO:0000256" key="4">
    <source>
        <dbReference type="ARBA" id="ARBA00022917"/>
    </source>
</evidence>
<dbReference type="InterPro" id="IPR036152">
    <property type="entry name" value="Asp/glu_Ase-like_sf"/>
</dbReference>
<dbReference type="InterPro" id="IPR020827">
    <property type="entry name" value="Asparaginase/glutaminase_AS1"/>
</dbReference>
<dbReference type="SUPFAM" id="SSF141300">
    <property type="entry name" value="GatD N-terminal domain-like"/>
    <property type="match status" value="1"/>
</dbReference>
<dbReference type="PIRSF" id="PIRSF001220">
    <property type="entry name" value="L-ASNase_gatD"/>
    <property type="match status" value="1"/>
</dbReference>
<dbReference type="GO" id="GO:0006450">
    <property type="term" value="P:regulation of translational fidelity"/>
    <property type="evidence" value="ECO:0007669"/>
    <property type="project" value="InterPro"/>
</dbReference>
<dbReference type="PROSITE" id="PS00917">
    <property type="entry name" value="ASN_GLN_ASE_2"/>
    <property type="match status" value="1"/>
</dbReference>
<keyword evidence="1" id="KW-0436">Ligase</keyword>
<dbReference type="InterPro" id="IPR006034">
    <property type="entry name" value="Asparaginase/glutaminase-like"/>
</dbReference>
<evidence type="ECO:0000256" key="2">
    <source>
        <dbReference type="ARBA" id="ARBA00022741"/>
    </source>
</evidence>
<evidence type="ECO:0000256" key="3">
    <source>
        <dbReference type="ARBA" id="ARBA00022840"/>
    </source>
</evidence>
<dbReference type="InterPro" id="IPR006033">
    <property type="entry name" value="AsnA_fam"/>
</dbReference>
<sequence length="422" mass="44320">MPTAAEQFLKGHDARLHDRVRINSSGHSYEGRVMPAHRFSGEHVIVLKLANGYNIGVSCEGAELELLERAAPPPEATAKAASPSGDLPPLTVLGTGGTIASYVDYQTGAVHPAKSAEELVAAVKDLANIANIRAEALLSLASEDMQPNDWERIAMRVNELHAEDGAGVVIGHGTDTMAYTAAALAFQLPSLRAPVVLTGSQRSSDRPSTDAHLNLAGAARAALTDLGEVAVAMHASPSDDFVAIWRGTRVRKAHSSRRDAFTAPNGGQLGSVGNAVEFGAEYRPVANETRLEAGFDPDVALVWSHPALTAGDWEAATAGKKGVVVVGTGLGHVGSHLHDAVRATARDGIVAMTTQCLAGSTNLNVYRNGRELGEAGVVEAGDTLPETALVKLMWLLRHRPDSIAADMGENLAGELGVRRFLD</sequence>
<dbReference type="Pfam" id="PF17763">
    <property type="entry name" value="Asparaginase_C"/>
    <property type="match status" value="1"/>
</dbReference>
<dbReference type="PROSITE" id="PS51732">
    <property type="entry name" value="ASN_GLN_ASE_3"/>
    <property type="match status" value="1"/>
</dbReference>
<organism evidence="8">
    <name type="scientific">marine metagenome</name>
    <dbReference type="NCBI Taxonomy" id="408172"/>
    <lineage>
        <taxon>unclassified sequences</taxon>
        <taxon>metagenomes</taxon>
        <taxon>ecological metagenomes</taxon>
    </lineage>
</organism>
<dbReference type="EMBL" id="UINC01002725">
    <property type="protein sequence ID" value="SUZ99664.1"/>
    <property type="molecule type" value="Genomic_DNA"/>
</dbReference>
<dbReference type="InterPro" id="IPR027474">
    <property type="entry name" value="L-asparaginase_N"/>
</dbReference>
<dbReference type="GO" id="GO:0004067">
    <property type="term" value="F:asparaginase activity"/>
    <property type="evidence" value="ECO:0007669"/>
    <property type="project" value="InterPro"/>
</dbReference>
<gene>
    <name evidence="8" type="ORF">METZ01_LOCUS52518</name>
</gene>
<evidence type="ECO:0008006" key="9">
    <source>
        <dbReference type="Google" id="ProtNLM"/>
    </source>
</evidence>
<dbReference type="NCBIfam" id="NF003217">
    <property type="entry name" value="PRK04183.1"/>
    <property type="match status" value="1"/>
</dbReference>
<feature type="domain" description="GatD N-terminal" evidence="7">
    <location>
        <begin position="17"/>
        <end position="67"/>
    </location>
</feature>
<dbReference type="InterPro" id="IPR037152">
    <property type="entry name" value="L-asparaginase_N_sf"/>
</dbReference>
<dbReference type="PRINTS" id="PR00139">
    <property type="entry name" value="ASNGLNASE"/>
</dbReference>
<keyword evidence="2" id="KW-0547">Nucleotide-binding</keyword>
<evidence type="ECO:0000259" key="7">
    <source>
        <dbReference type="Pfam" id="PF18195"/>
    </source>
</evidence>
<evidence type="ECO:0000259" key="5">
    <source>
        <dbReference type="Pfam" id="PF00710"/>
    </source>
</evidence>
<dbReference type="InterPro" id="IPR040918">
    <property type="entry name" value="GatD_N"/>
</dbReference>
<dbReference type="NCBIfam" id="TIGR00519">
    <property type="entry name" value="asnASE_I"/>
    <property type="match status" value="1"/>
</dbReference>
<dbReference type="Gene3D" id="3.40.50.1170">
    <property type="entry name" value="L-asparaginase, N-terminal domain"/>
    <property type="match status" value="1"/>
</dbReference>
<dbReference type="GO" id="GO:0005524">
    <property type="term" value="F:ATP binding"/>
    <property type="evidence" value="ECO:0007669"/>
    <property type="project" value="UniProtKB-KW"/>
</dbReference>
<feature type="domain" description="L-asparaginase N-terminal" evidence="5">
    <location>
        <begin position="90"/>
        <end position="279"/>
    </location>
</feature>
<protein>
    <recommendedName>
        <fullName evidence="9">Glutamyl-tRNA(Gln) amidotransferase subunit D</fullName>
    </recommendedName>
</protein>
<evidence type="ECO:0000313" key="8">
    <source>
        <dbReference type="EMBL" id="SUZ99664.1"/>
    </source>
</evidence>
<evidence type="ECO:0000259" key="6">
    <source>
        <dbReference type="Pfam" id="PF17763"/>
    </source>
</evidence>
<accession>A0A381S855</accession>
<dbReference type="HAMAP" id="MF_00586">
    <property type="entry name" value="GatD"/>
    <property type="match status" value="1"/>
</dbReference>
<dbReference type="Pfam" id="PF00710">
    <property type="entry name" value="Asparaginase"/>
    <property type="match status" value="1"/>
</dbReference>
<dbReference type="PROSITE" id="PS00144">
    <property type="entry name" value="ASN_GLN_ASE_1"/>
    <property type="match status" value="1"/>
</dbReference>
<dbReference type="PIRSF" id="PIRSF500175">
    <property type="entry name" value="Glu_ADT_D"/>
    <property type="match status" value="1"/>
</dbReference>
<evidence type="ECO:0000256" key="1">
    <source>
        <dbReference type="ARBA" id="ARBA00022598"/>
    </source>
</evidence>
<dbReference type="Pfam" id="PF18195">
    <property type="entry name" value="GatD_N"/>
    <property type="match status" value="1"/>
</dbReference>
<dbReference type="Gene3D" id="3.40.50.40">
    <property type="match status" value="1"/>
</dbReference>
<dbReference type="SUPFAM" id="SSF53774">
    <property type="entry name" value="Glutaminase/Asparaginase"/>
    <property type="match status" value="1"/>
</dbReference>
<dbReference type="SFLD" id="SFLDS00057">
    <property type="entry name" value="Glutaminase/Asparaginase"/>
    <property type="match status" value="1"/>
</dbReference>
<keyword evidence="3" id="KW-0067">ATP-binding</keyword>
<dbReference type="InterPro" id="IPR011878">
    <property type="entry name" value="GatD"/>
</dbReference>
<name>A0A381S855_9ZZZZ</name>
<keyword evidence="4" id="KW-0648">Protein biosynthesis</keyword>
<dbReference type="NCBIfam" id="TIGR02153">
    <property type="entry name" value="gatD_arch"/>
    <property type="match status" value="1"/>
</dbReference>
<dbReference type="GO" id="GO:0006412">
    <property type="term" value="P:translation"/>
    <property type="evidence" value="ECO:0007669"/>
    <property type="project" value="UniProtKB-KW"/>
</dbReference>
<feature type="domain" description="Asparaginase/glutaminase C-terminal" evidence="6">
    <location>
        <begin position="299"/>
        <end position="400"/>
    </location>
</feature>
<dbReference type="SMART" id="SM00870">
    <property type="entry name" value="Asparaginase"/>
    <property type="match status" value="1"/>
</dbReference>
<dbReference type="PANTHER" id="PTHR11707:SF28">
    <property type="entry name" value="60 KDA LYSOPHOSPHOLIPASE"/>
    <property type="match status" value="1"/>
</dbReference>
<dbReference type="AlphaFoldDB" id="A0A381S855"/>
<dbReference type="GO" id="GO:0016874">
    <property type="term" value="F:ligase activity"/>
    <property type="evidence" value="ECO:0007669"/>
    <property type="project" value="UniProtKB-KW"/>
</dbReference>
<reference evidence="8" key="1">
    <citation type="submission" date="2018-05" db="EMBL/GenBank/DDBJ databases">
        <authorList>
            <person name="Lanie J.A."/>
            <person name="Ng W.-L."/>
            <person name="Kazmierczak K.M."/>
            <person name="Andrzejewski T.M."/>
            <person name="Davidsen T.M."/>
            <person name="Wayne K.J."/>
            <person name="Tettelin H."/>
            <person name="Glass J.I."/>
            <person name="Rusch D."/>
            <person name="Podicherti R."/>
            <person name="Tsui H.-C.T."/>
            <person name="Winkler M.E."/>
        </authorList>
    </citation>
    <scope>NUCLEOTIDE SEQUENCE</scope>
</reference>
<dbReference type="InterPro" id="IPR040919">
    <property type="entry name" value="Asparaginase_C"/>
</dbReference>
<dbReference type="InterPro" id="IPR027473">
    <property type="entry name" value="L-asparaginase_C"/>
</dbReference>
<proteinExistence type="inferred from homology"/>
<dbReference type="PANTHER" id="PTHR11707">
    <property type="entry name" value="L-ASPARAGINASE"/>
    <property type="match status" value="1"/>
</dbReference>
<dbReference type="Gene3D" id="2.30.30.520">
    <property type="match status" value="1"/>
</dbReference>